<dbReference type="VEuPathDB" id="FungiDB:AFUB_065750"/>
<feature type="compositionally biased region" description="Polar residues" evidence="1">
    <location>
        <begin position="125"/>
        <end position="134"/>
    </location>
</feature>
<evidence type="ECO:0000313" key="2">
    <source>
        <dbReference type="EMBL" id="EDP50243.1"/>
    </source>
</evidence>
<evidence type="ECO:0000313" key="3">
    <source>
        <dbReference type="Proteomes" id="UP000001699"/>
    </source>
</evidence>
<name>B0Y658_ASPFC</name>
<evidence type="ECO:0000256" key="1">
    <source>
        <dbReference type="SAM" id="MobiDB-lite"/>
    </source>
</evidence>
<feature type="region of interest" description="Disordered" evidence="1">
    <location>
        <begin position="699"/>
        <end position="762"/>
    </location>
</feature>
<dbReference type="EMBL" id="DS499598">
    <property type="protein sequence ID" value="EDP50243.1"/>
    <property type="molecule type" value="Genomic_DNA"/>
</dbReference>
<gene>
    <name evidence="2" type="ORF">AFUB_065750</name>
</gene>
<feature type="region of interest" description="Disordered" evidence="1">
    <location>
        <begin position="423"/>
        <end position="507"/>
    </location>
</feature>
<feature type="region of interest" description="Disordered" evidence="1">
    <location>
        <begin position="783"/>
        <end position="879"/>
    </location>
</feature>
<dbReference type="AlphaFoldDB" id="B0Y658"/>
<sequence>MMSLNTVFDKTPKTNSRRSSSHHSRKSTREPESTKIKMAQTSYSLPPTPIASSFEESAPSTKRRKSQRPLDLKDSQPEKITKTPVRKKDDVPASESTSHAKIGSRSRKSGKPNGHAADAGDSQGHLLTTPISSNAKRKAQALPSKLNFRASHKDPQMKRKSLATEAELANASRDKSGSKSSTMAPATTQIDRKARKSMPAKLNGVTDKKETVHPKSSAKLSASRPSTPLRIDRKTKSTSQASVKATKSANKVAQVTSAKAATPVAPKTEKAETADSTTPAAQAKTNSRDSTARSRRRDLKSKTGTDRSLGDHIQESSTKHNPKPPVQIYETPSQPPSAPDTTLEAAQPLSHNINTRSSRAKTASKLLAVDKPLESPATLMVLEATPYNGEVADSVEGTPAQAYRDNFHFEYGPEMYGSRFGLDGQVDGLGSPTSLSTGTSAAARTSSRIRKPTIKALESLESERQFRRSRALSNKPESAAGLGQKKGGAAQPEHQVPASAQASAAQQPDTAFIARRLLELAAAAVSADPALDSGLDARLESLRREFEAEQREQDGEGAGSGGENRPTSSLPFGMDKTKVSEPWTDEDGWTHTGLLNKFGEEYVFVSSDFEWVHPANTYGDDQLPQPPGRFKSREQAEKDRIFGYPPRLGERNLPRQTNLPFRLEDVDEEKAKVKAREAARLRGIPVDRTMSAAEIEALIAQHDNAGQSEPAKEEKPASGSRKRRRTEPVNATPESTVGTKRRRQNPSAPSPAAAAAGATAEKSSLMVKFKFSNPEKAAAVAGFFGAMPSSPSKKRLLADVENEDEGSPPKRGKPSPETASPADQNQTPNGRPRRRAATALMADFQSHAEERARRAARKKAATPSKQGGGSAEGVPIKSA</sequence>
<feature type="compositionally biased region" description="Basic residues" evidence="1">
    <location>
        <begin position="15"/>
        <end position="26"/>
    </location>
</feature>
<protein>
    <submittedName>
        <fullName evidence="2">GPI-anchored cell surface glycoprotein, putative</fullName>
    </submittedName>
</protein>
<feature type="compositionally biased region" description="Basic and acidic residues" evidence="1">
    <location>
        <begin position="300"/>
        <end position="318"/>
    </location>
</feature>
<reference evidence="2 3" key="1">
    <citation type="journal article" date="2008" name="PLoS Genet.">
        <title>Genomic islands in the pathogenic filamentous fungus Aspergillus fumigatus.</title>
        <authorList>
            <person name="Fedorova N.D."/>
            <person name="Khaldi N."/>
            <person name="Joardar V.S."/>
            <person name="Maiti R."/>
            <person name="Amedeo P."/>
            <person name="Anderson M.J."/>
            <person name="Crabtree J."/>
            <person name="Silva J.C."/>
            <person name="Badger J.H."/>
            <person name="Albarraq A."/>
            <person name="Angiuoli S."/>
            <person name="Bussey H."/>
            <person name="Bowyer P."/>
            <person name="Cotty P.J."/>
            <person name="Dyer P.S."/>
            <person name="Egan A."/>
            <person name="Galens K."/>
            <person name="Fraser-Liggett C.M."/>
            <person name="Haas B.J."/>
            <person name="Inman J.M."/>
            <person name="Kent R."/>
            <person name="Lemieux S."/>
            <person name="Malavazi I."/>
            <person name="Orvis J."/>
            <person name="Roemer T."/>
            <person name="Ronning C.M."/>
            <person name="Sundaram J.P."/>
            <person name="Sutton G."/>
            <person name="Turner G."/>
            <person name="Venter J.C."/>
            <person name="White O.R."/>
            <person name="Whitty B.R."/>
            <person name="Youngman P."/>
            <person name="Wolfe K.H."/>
            <person name="Goldman G.H."/>
            <person name="Wortman J.R."/>
            <person name="Jiang B."/>
            <person name="Denning D.W."/>
            <person name="Nierman W.C."/>
        </authorList>
    </citation>
    <scope>NUCLEOTIDE SEQUENCE [LARGE SCALE GENOMIC DNA]</scope>
    <source>
        <strain evidence="3">CBS 144.89 / FGSC A1163 / CEA10</strain>
    </source>
</reference>
<proteinExistence type="predicted"/>
<feature type="region of interest" description="Disordered" evidence="1">
    <location>
        <begin position="616"/>
        <end position="637"/>
    </location>
</feature>
<feature type="compositionally biased region" description="Polar residues" evidence="1">
    <location>
        <begin position="237"/>
        <end position="259"/>
    </location>
</feature>
<dbReference type="Proteomes" id="UP000001699">
    <property type="component" value="Unassembled WGS sequence"/>
</dbReference>
<feature type="compositionally biased region" description="Polar residues" evidence="1">
    <location>
        <begin position="817"/>
        <end position="829"/>
    </location>
</feature>
<feature type="compositionally biased region" description="Low complexity" evidence="1">
    <location>
        <begin position="428"/>
        <end position="446"/>
    </location>
</feature>
<feature type="compositionally biased region" description="Polar residues" evidence="1">
    <location>
        <begin position="274"/>
        <end position="285"/>
    </location>
</feature>
<dbReference type="HOGENOM" id="CLU_010062_0_0_1"/>
<dbReference type="OrthoDB" id="4505596at2759"/>
<feature type="compositionally biased region" description="Low complexity" evidence="1">
    <location>
        <begin position="479"/>
        <end position="491"/>
    </location>
</feature>
<accession>B0Y658</accession>
<feature type="region of interest" description="Disordered" evidence="1">
    <location>
        <begin position="1"/>
        <end position="359"/>
    </location>
</feature>
<feature type="compositionally biased region" description="Basic and acidic residues" evidence="1">
    <location>
        <begin position="68"/>
        <end position="91"/>
    </location>
</feature>
<feature type="compositionally biased region" description="Low complexity" evidence="1">
    <location>
        <begin position="498"/>
        <end position="507"/>
    </location>
</feature>
<organism evidence="2 3">
    <name type="scientific">Aspergillus fumigatus (strain CBS 144.89 / FGSC A1163 / CEA10)</name>
    <name type="common">Neosartorya fumigata</name>
    <dbReference type="NCBI Taxonomy" id="451804"/>
    <lineage>
        <taxon>Eukaryota</taxon>
        <taxon>Fungi</taxon>
        <taxon>Dikarya</taxon>
        <taxon>Ascomycota</taxon>
        <taxon>Pezizomycotina</taxon>
        <taxon>Eurotiomycetes</taxon>
        <taxon>Eurotiomycetidae</taxon>
        <taxon>Eurotiales</taxon>
        <taxon>Aspergillaceae</taxon>
        <taxon>Aspergillus</taxon>
        <taxon>Aspergillus subgen. Fumigati</taxon>
    </lineage>
</organism>
<keyword evidence="3" id="KW-1185">Reference proteome</keyword>
<feature type="region of interest" description="Disordered" evidence="1">
    <location>
        <begin position="546"/>
        <end position="584"/>
    </location>
</feature>
<feature type="compositionally biased region" description="Low complexity" evidence="1">
    <location>
        <begin position="746"/>
        <end position="762"/>
    </location>
</feature>
<feature type="compositionally biased region" description="Polar residues" evidence="1">
    <location>
        <begin position="178"/>
        <end position="189"/>
    </location>
</feature>
<feature type="compositionally biased region" description="Polar residues" evidence="1">
    <location>
        <begin position="349"/>
        <end position="359"/>
    </location>
</feature>
<feature type="compositionally biased region" description="Polar residues" evidence="1">
    <location>
        <begin position="39"/>
        <end position="60"/>
    </location>
</feature>